<feature type="region of interest" description="Disordered" evidence="1">
    <location>
        <begin position="55"/>
        <end position="83"/>
    </location>
</feature>
<organism evidence="2">
    <name type="scientific">marine sediment metagenome</name>
    <dbReference type="NCBI Taxonomy" id="412755"/>
    <lineage>
        <taxon>unclassified sequences</taxon>
        <taxon>metagenomes</taxon>
        <taxon>ecological metagenomes</taxon>
    </lineage>
</organism>
<accession>X1B4N1</accession>
<name>X1B4N1_9ZZZZ</name>
<comment type="caution">
    <text evidence="2">The sequence shown here is derived from an EMBL/GenBank/DDBJ whole genome shotgun (WGS) entry which is preliminary data.</text>
</comment>
<feature type="non-terminal residue" evidence="2">
    <location>
        <position position="238"/>
    </location>
</feature>
<gene>
    <name evidence="2" type="ORF">S01H4_46267</name>
</gene>
<evidence type="ECO:0000256" key="1">
    <source>
        <dbReference type="SAM" id="MobiDB-lite"/>
    </source>
</evidence>
<sequence length="238" mass="27247">MDEEEILKNDFEKVGRNLYNKKGNLFVLHEREIKMASFLNDEVLKDITDFEQYKKLSEKSEKEGPSEKPEKKESESAIPVEKLKEKDFEEGQKRLWSKDLGDGLTGYWDYRDPEKYKNGRFYVVNSTDDKNRFLPDAEAKKLKEYTYIRQGVRSEEKSVKKPLKGKLSVGKPPSEEKAITLRGTENDIISLMNSIRLDSIIEVASDGLGEGILYHNLGSKIGEEPSAELIDMVIADMG</sequence>
<dbReference type="EMBL" id="BART01025837">
    <property type="protein sequence ID" value="GAG90684.1"/>
    <property type="molecule type" value="Genomic_DNA"/>
</dbReference>
<protein>
    <submittedName>
        <fullName evidence="2">Uncharacterized protein</fullName>
    </submittedName>
</protein>
<dbReference type="AlphaFoldDB" id="X1B4N1"/>
<evidence type="ECO:0000313" key="2">
    <source>
        <dbReference type="EMBL" id="GAG90684.1"/>
    </source>
</evidence>
<reference evidence="2" key="1">
    <citation type="journal article" date="2014" name="Front. Microbiol.">
        <title>High frequency of phylogenetically diverse reductive dehalogenase-homologous genes in deep subseafloor sedimentary metagenomes.</title>
        <authorList>
            <person name="Kawai M."/>
            <person name="Futagami T."/>
            <person name="Toyoda A."/>
            <person name="Takaki Y."/>
            <person name="Nishi S."/>
            <person name="Hori S."/>
            <person name="Arai W."/>
            <person name="Tsubouchi T."/>
            <person name="Morono Y."/>
            <person name="Uchiyama I."/>
            <person name="Ito T."/>
            <person name="Fujiyama A."/>
            <person name="Inagaki F."/>
            <person name="Takami H."/>
        </authorList>
    </citation>
    <scope>NUCLEOTIDE SEQUENCE</scope>
    <source>
        <strain evidence="2">Expedition CK06-06</strain>
    </source>
</reference>
<proteinExistence type="predicted"/>